<feature type="binding site" evidence="11">
    <location>
        <position position="17"/>
    </location>
    <ligand>
        <name>Mg(2+)</name>
        <dbReference type="ChEBI" id="CHEBI:18420"/>
    </ligand>
</feature>
<dbReference type="Gene3D" id="3.40.50.300">
    <property type="entry name" value="P-loop containing nucleotide triphosphate hydrolases"/>
    <property type="match status" value="1"/>
</dbReference>
<evidence type="ECO:0000256" key="10">
    <source>
        <dbReference type="ARBA" id="ARBA00048567"/>
    </source>
</evidence>
<dbReference type="InterPro" id="IPR023000">
    <property type="entry name" value="Shikimate_kinase_CS"/>
</dbReference>
<proteinExistence type="inferred from homology"/>
<feature type="binding site" evidence="11">
    <location>
        <position position="123"/>
    </location>
    <ligand>
        <name>ATP</name>
        <dbReference type="ChEBI" id="CHEBI:30616"/>
    </ligand>
</feature>
<evidence type="ECO:0000256" key="11">
    <source>
        <dbReference type="HAMAP-Rule" id="MF_00109"/>
    </source>
</evidence>
<evidence type="ECO:0000256" key="7">
    <source>
        <dbReference type="ARBA" id="ARBA00022777"/>
    </source>
</evidence>
<dbReference type="GO" id="GO:0009423">
    <property type="term" value="P:chorismate biosynthetic process"/>
    <property type="evidence" value="ECO:0007669"/>
    <property type="project" value="UniProtKB-UniRule"/>
</dbReference>
<keyword evidence="5 11" id="KW-0808">Transferase</keyword>
<feature type="binding site" evidence="11">
    <location>
        <position position="35"/>
    </location>
    <ligand>
        <name>substrate</name>
    </ligand>
</feature>
<evidence type="ECO:0000256" key="1">
    <source>
        <dbReference type="ARBA" id="ARBA00004842"/>
    </source>
</evidence>
<keyword evidence="11" id="KW-0479">Metal-binding</keyword>
<comment type="similarity">
    <text evidence="2 11">Belongs to the shikimate kinase family.</text>
</comment>
<dbReference type="GO" id="GO:0004765">
    <property type="term" value="F:shikimate kinase activity"/>
    <property type="evidence" value="ECO:0007669"/>
    <property type="project" value="UniProtKB-UniRule"/>
</dbReference>
<comment type="pathway">
    <text evidence="1 11">Metabolic intermediate biosynthesis; chorismate biosynthesis; chorismate from D-erythrose 4-phosphate and phosphoenolpyruvate: step 5/7.</text>
</comment>
<comment type="cofactor">
    <cofactor evidence="11">
        <name>Mg(2+)</name>
        <dbReference type="ChEBI" id="CHEBI:18420"/>
    </cofactor>
    <text evidence="11">Binds 1 Mg(2+) ion per subunit.</text>
</comment>
<comment type="function">
    <text evidence="11">Catalyzes the specific phosphorylation of the 3-hydroxyl group of shikimic acid using ATP as a cosubstrate.</text>
</comment>
<feature type="binding site" evidence="11">
    <location>
        <position position="142"/>
    </location>
    <ligand>
        <name>substrate</name>
    </ligand>
</feature>
<dbReference type="AlphaFoldDB" id="A0A9W6D1T6"/>
<comment type="subunit">
    <text evidence="11">Monomer.</text>
</comment>
<evidence type="ECO:0000256" key="2">
    <source>
        <dbReference type="ARBA" id="ARBA00006997"/>
    </source>
</evidence>
<evidence type="ECO:0000313" key="12">
    <source>
        <dbReference type="EMBL" id="GLI32682.1"/>
    </source>
</evidence>
<evidence type="ECO:0000256" key="4">
    <source>
        <dbReference type="ARBA" id="ARBA00022605"/>
    </source>
</evidence>
<comment type="caution">
    <text evidence="12">The sequence shown here is derived from an EMBL/GenBank/DDBJ whole genome shotgun (WGS) entry which is preliminary data.</text>
</comment>
<dbReference type="InterPro" id="IPR031322">
    <property type="entry name" value="Shikimate/glucono_kinase"/>
</dbReference>
<evidence type="ECO:0000256" key="9">
    <source>
        <dbReference type="ARBA" id="ARBA00023141"/>
    </source>
</evidence>
<comment type="catalytic activity">
    <reaction evidence="10 11">
        <text>shikimate + ATP = 3-phosphoshikimate + ADP + H(+)</text>
        <dbReference type="Rhea" id="RHEA:13121"/>
        <dbReference type="ChEBI" id="CHEBI:15378"/>
        <dbReference type="ChEBI" id="CHEBI:30616"/>
        <dbReference type="ChEBI" id="CHEBI:36208"/>
        <dbReference type="ChEBI" id="CHEBI:145989"/>
        <dbReference type="ChEBI" id="CHEBI:456216"/>
        <dbReference type="EC" id="2.7.1.71"/>
    </reaction>
</comment>
<keyword evidence="6 11" id="KW-0547">Nucleotide-binding</keyword>
<dbReference type="PRINTS" id="PR01100">
    <property type="entry name" value="SHIKIMTKNASE"/>
</dbReference>
<reference evidence="12" key="1">
    <citation type="submission" date="2022-12" db="EMBL/GenBank/DDBJ databases">
        <title>Reference genome sequencing for broad-spectrum identification of bacterial and archaeal isolates by mass spectrometry.</title>
        <authorList>
            <person name="Sekiguchi Y."/>
            <person name="Tourlousse D.M."/>
        </authorList>
    </citation>
    <scope>NUCLEOTIDE SEQUENCE</scope>
    <source>
        <strain evidence="12">ASRB1</strain>
    </source>
</reference>
<comment type="caution">
    <text evidence="11">Lacks conserved residue(s) required for the propagation of feature annotation.</text>
</comment>
<dbReference type="CDD" id="cd00464">
    <property type="entry name" value="SK"/>
    <property type="match status" value="1"/>
</dbReference>
<feature type="binding site" evidence="11">
    <location>
        <begin position="13"/>
        <end position="18"/>
    </location>
    <ligand>
        <name>ATP</name>
        <dbReference type="ChEBI" id="CHEBI:30616"/>
    </ligand>
</feature>
<evidence type="ECO:0000256" key="3">
    <source>
        <dbReference type="ARBA" id="ARBA00012154"/>
    </source>
</evidence>
<dbReference type="InterPro" id="IPR027417">
    <property type="entry name" value="P-loop_NTPase"/>
</dbReference>
<evidence type="ECO:0000256" key="5">
    <source>
        <dbReference type="ARBA" id="ARBA00022679"/>
    </source>
</evidence>
<dbReference type="Proteomes" id="UP001144372">
    <property type="component" value="Unassembled WGS sequence"/>
</dbReference>
<protein>
    <recommendedName>
        <fullName evidence="3 11">Shikimate kinase</fullName>
        <shortName evidence="11">SK</shortName>
        <ecNumber evidence="3 11">2.7.1.71</ecNumber>
    </recommendedName>
</protein>
<keyword evidence="9 11" id="KW-0057">Aromatic amino acid biosynthesis</keyword>
<sequence length="175" mass="19719">MKKGKIALIGFRATGKSLVGKILAMKTHWPLVDMDKELIASLGQDIDSYVRTYGWESFREAESKLLHALAERERLVVSTGGGVIERTVNREKLKEQFFVVWLRASPETIHARLLQDPETGANRPPLTHLPMENEIEEVLRRRAPLYEEIADLILDTDDASPEELVSRIILSAASS</sequence>
<comment type="subcellular location">
    <subcellularLocation>
        <location evidence="11">Cytoplasm</location>
    </subcellularLocation>
</comment>
<dbReference type="Pfam" id="PF01202">
    <property type="entry name" value="SKI"/>
    <property type="match status" value="1"/>
</dbReference>
<dbReference type="RefSeq" id="WP_281791736.1">
    <property type="nucleotide sequence ID" value="NZ_BSDR01000001.1"/>
</dbReference>
<keyword evidence="13" id="KW-1185">Reference proteome</keyword>
<evidence type="ECO:0000256" key="8">
    <source>
        <dbReference type="ARBA" id="ARBA00022840"/>
    </source>
</evidence>
<dbReference type="GO" id="GO:0005829">
    <property type="term" value="C:cytosol"/>
    <property type="evidence" value="ECO:0007669"/>
    <property type="project" value="TreeGrafter"/>
</dbReference>
<dbReference type="InterPro" id="IPR000623">
    <property type="entry name" value="Shikimate_kinase/TSH1"/>
</dbReference>
<keyword evidence="11" id="KW-0963">Cytoplasm</keyword>
<dbReference type="PROSITE" id="PS01128">
    <property type="entry name" value="SHIKIMATE_KINASE"/>
    <property type="match status" value="1"/>
</dbReference>
<dbReference type="SUPFAM" id="SSF52540">
    <property type="entry name" value="P-loop containing nucleoside triphosphate hydrolases"/>
    <property type="match status" value="1"/>
</dbReference>
<dbReference type="GO" id="GO:0009073">
    <property type="term" value="P:aromatic amino acid family biosynthetic process"/>
    <property type="evidence" value="ECO:0007669"/>
    <property type="project" value="UniProtKB-KW"/>
</dbReference>
<dbReference type="HAMAP" id="MF_00109">
    <property type="entry name" value="Shikimate_kinase"/>
    <property type="match status" value="1"/>
</dbReference>
<keyword evidence="7 11" id="KW-0418">Kinase</keyword>
<dbReference type="EMBL" id="BSDR01000001">
    <property type="protein sequence ID" value="GLI32682.1"/>
    <property type="molecule type" value="Genomic_DNA"/>
</dbReference>
<keyword evidence="11" id="KW-0460">Magnesium</keyword>
<dbReference type="PANTHER" id="PTHR21087">
    <property type="entry name" value="SHIKIMATE KINASE"/>
    <property type="match status" value="1"/>
</dbReference>
<feature type="binding site" evidence="11">
    <location>
        <position position="59"/>
    </location>
    <ligand>
        <name>substrate</name>
    </ligand>
</feature>
<dbReference type="EC" id="2.7.1.71" evidence="3 11"/>
<organism evidence="12 13">
    <name type="scientific">Desulforhabdus amnigena</name>
    <dbReference type="NCBI Taxonomy" id="40218"/>
    <lineage>
        <taxon>Bacteria</taxon>
        <taxon>Pseudomonadati</taxon>
        <taxon>Thermodesulfobacteriota</taxon>
        <taxon>Syntrophobacteria</taxon>
        <taxon>Syntrophobacterales</taxon>
        <taxon>Syntrophobacteraceae</taxon>
        <taxon>Desulforhabdus</taxon>
    </lineage>
</organism>
<feature type="binding site" evidence="11">
    <location>
        <position position="81"/>
    </location>
    <ligand>
        <name>substrate</name>
    </ligand>
</feature>
<evidence type="ECO:0000313" key="13">
    <source>
        <dbReference type="Proteomes" id="UP001144372"/>
    </source>
</evidence>
<gene>
    <name evidence="11 12" type="primary">aroK</name>
    <name evidence="12" type="ORF">DAMNIGENAA_01150</name>
</gene>
<dbReference type="GO" id="GO:0008652">
    <property type="term" value="P:amino acid biosynthetic process"/>
    <property type="evidence" value="ECO:0007669"/>
    <property type="project" value="UniProtKB-KW"/>
</dbReference>
<dbReference type="GO" id="GO:0005524">
    <property type="term" value="F:ATP binding"/>
    <property type="evidence" value="ECO:0007669"/>
    <property type="project" value="UniProtKB-UniRule"/>
</dbReference>
<accession>A0A9W6D1T6</accession>
<keyword evidence="8 11" id="KW-0067">ATP-binding</keyword>
<name>A0A9W6D1T6_9BACT</name>
<evidence type="ECO:0000256" key="6">
    <source>
        <dbReference type="ARBA" id="ARBA00022741"/>
    </source>
</evidence>
<dbReference type="GO" id="GO:0000287">
    <property type="term" value="F:magnesium ion binding"/>
    <property type="evidence" value="ECO:0007669"/>
    <property type="project" value="UniProtKB-UniRule"/>
</dbReference>
<keyword evidence="4 11" id="KW-0028">Amino-acid biosynthesis</keyword>
<dbReference type="PANTHER" id="PTHR21087:SF16">
    <property type="entry name" value="SHIKIMATE KINASE 1, CHLOROPLASTIC"/>
    <property type="match status" value="1"/>
</dbReference>